<protein>
    <submittedName>
        <fullName evidence="4">Ethanolamine utilization protein EutN/carboxysome structural protein Ccml</fullName>
    </submittedName>
</protein>
<dbReference type="Proteomes" id="UP000000271">
    <property type="component" value="Chromosome"/>
</dbReference>
<dbReference type="KEGG" id="bse:Bsel_3110"/>
<dbReference type="Pfam" id="PF03319">
    <property type="entry name" value="EutN_CcmL"/>
    <property type="match status" value="1"/>
</dbReference>
<dbReference type="SUPFAM" id="SSF159133">
    <property type="entry name" value="EutN/CcmL-like"/>
    <property type="match status" value="1"/>
</dbReference>
<dbReference type="HOGENOM" id="CLU_148498_2_2_9"/>
<comment type="subcellular location">
    <subcellularLocation>
        <location evidence="1">Carboxysome</location>
    </subcellularLocation>
</comment>
<dbReference type="PANTHER" id="PTHR36539">
    <property type="entry name" value="ETHANOLAMINE UTILIZATION PROTEIN EUTN"/>
    <property type="match status" value="1"/>
</dbReference>
<keyword evidence="3" id="KW-1283">Bacterial microcompartment</keyword>
<keyword evidence="2" id="KW-1282">Carboxysome</keyword>
<gene>
    <name evidence="4" type="ordered locus">Bsel_3110</name>
</gene>
<dbReference type="CDD" id="cd01614">
    <property type="entry name" value="EutN_CcmL"/>
    <property type="match status" value="1"/>
</dbReference>
<evidence type="ECO:0000256" key="1">
    <source>
        <dbReference type="ARBA" id="ARBA00023587"/>
    </source>
</evidence>
<reference evidence="4" key="1">
    <citation type="submission" date="2009-10" db="EMBL/GenBank/DDBJ databases">
        <title>Complete sequence of Bacillus selenitireducens MLS10.</title>
        <authorList>
            <consortium name="US DOE Joint Genome Institute"/>
            <person name="Lucas S."/>
            <person name="Copeland A."/>
            <person name="Lapidus A."/>
            <person name="Glavina del Rio T."/>
            <person name="Dalin E."/>
            <person name="Tice H."/>
            <person name="Bruce D."/>
            <person name="Goodwin L."/>
            <person name="Pitluck S."/>
            <person name="Sims D."/>
            <person name="Brettin T."/>
            <person name="Detter J.C."/>
            <person name="Han C."/>
            <person name="Larimer F."/>
            <person name="Land M."/>
            <person name="Hauser L."/>
            <person name="Kyrpides N."/>
            <person name="Ovchinnikova G."/>
            <person name="Stolz J."/>
        </authorList>
    </citation>
    <scope>NUCLEOTIDE SEQUENCE [LARGE SCALE GENOMIC DNA]</scope>
    <source>
        <strain evidence="4">MLS10</strain>
    </source>
</reference>
<dbReference type="Gene3D" id="2.40.50.220">
    <property type="entry name" value="EutN/Ccml"/>
    <property type="match status" value="1"/>
</dbReference>
<dbReference type="EMBL" id="CP001791">
    <property type="protein sequence ID" value="ADI00592.1"/>
    <property type="molecule type" value="Genomic_DNA"/>
</dbReference>
<dbReference type="PROSITE" id="PS51932">
    <property type="entry name" value="BMV"/>
    <property type="match status" value="1"/>
</dbReference>
<dbReference type="PANTHER" id="PTHR36539:SF1">
    <property type="entry name" value="BACTERIAL MICROCOMPARTMENT SHELL VERTEX PROTEIN EUTN"/>
    <property type="match status" value="1"/>
</dbReference>
<proteinExistence type="predicted"/>
<accession>D6Y0M4</accession>
<sequence length="87" mass="9443">MGKVISNVVSTRKHEALQGYTLLVIEIMHQNSREYRIAADMIGAGKGEHVLLTAGSQVRFGLTKEAPVDLLVVGILDREPDIGGDSR</sequence>
<evidence type="ECO:0000313" key="4">
    <source>
        <dbReference type="EMBL" id="ADI00592.1"/>
    </source>
</evidence>
<keyword evidence="5" id="KW-1185">Reference proteome</keyword>
<evidence type="ECO:0000256" key="2">
    <source>
        <dbReference type="ARBA" id="ARBA00023669"/>
    </source>
</evidence>
<evidence type="ECO:0000313" key="5">
    <source>
        <dbReference type="Proteomes" id="UP000000271"/>
    </source>
</evidence>
<name>D6Y0M4_BACIE</name>
<dbReference type="InterPro" id="IPR004992">
    <property type="entry name" value="EutN_CcmL"/>
</dbReference>
<dbReference type="AlphaFoldDB" id="D6Y0M4"/>
<dbReference type="eggNOG" id="COG4576">
    <property type="taxonomic scope" value="Bacteria"/>
</dbReference>
<dbReference type="STRING" id="439292.Bsel_3110"/>
<evidence type="ECO:0000256" key="3">
    <source>
        <dbReference type="ARBA" id="ARBA00024446"/>
    </source>
</evidence>
<organism evidence="4 5">
    <name type="scientific">Bacillus selenitireducens (strain ATCC 700615 / DSM 15326 / MLS10)</name>
    <dbReference type="NCBI Taxonomy" id="439292"/>
    <lineage>
        <taxon>Bacteria</taxon>
        <taxon>Bacillati</taxon>
        <taxon>Bacillota</taxon>
        <taxon>Bacilli</taxon>
        <taxon>Bacillales</taxon>
        <taxon>Bacillaceae</taxon>
        <taxon>Salisediminibacterium</taxon>
    </lineage>
</organism>
<dbReference type="InterPro" id="IPR036677">
    <property type="entry name" value="EutN_CcmL_sf"/>
</dbReference>
<dbReference type="GO" id="GO:0031470">
    <property type="term" value="C:carboxysome"/>
    <property type="evidence" value="ECO:0007669"/>
    <property type="project" value="UniProtKB-SubCell"/>
</dbReference>